<keyword evidence="1" id="KW-0723">Serine/threonine-protein kinase</keyword>
<keyword evidence="3" id="KW-0547">Nucleotide-binding</keyword>
<dbReference type="PANTHER" id="PTHR24355">
    <property type="entry name" value="G PROTEIN-COUPLED RECEPTOR KINASE/RIBOSOMAL PROTEIN S6 KINASE"/>
    <property type="match status" value="1"/>
</dbReference>
<dbReference type="GO" id="GO:0005524">
    <property type="term" value="F:ATP binding"/>
    <property type="evidence" value="ECO:0007669"/>
    <property type="project" value="UniProtKB-KW"/>
</dbReference>
<dbReference type="Gene3D" id="1.10.167.10">
    <property type="entry name" value="Regulator of G-protein Signalling 4, domain 2"/>
    <property type="match status" value="1"/>
</dbReference>
<comment type="caution">
    <text evidence="6">The sequence shown here is derived from an EMBL/GenBank/DDBJ whole genome shotgun (WGS) entry which is preliminary data.</text>
</comment>
<evidence type="ECO:0000313" key="7">
    <source>
        <dbReference type="Proteomes" id="UP001054945"/>
    </source>
</evidence>
<keyword evidence="2" id="KW-0808">Transferase</keyword>
<dbReference type="SUPFAM" id="SSF56112">
    <property type="entry name" value="Protein kinase-like (PK-like)"/>
    <property type="match status" value="1"/>
</dbReference>
<keyword evidence="7" id="KW-1185">Reference proteome</keyword>
<evidence type="ECO:0000256" key="5">
    <source>
        <dbReference type="ARBA" id="ARBA00022840"/>
    </source>
</evidence>
<dbReference type="GO" id="GO:0009966">
    <property type="term" value="P:regulation of signal transduction"/>
    <property type="evidence" value="ECO:0007669"/>
    <property type="project" value="TreeGrafter"/>
</dbReference>
<dbReference type="InterPro" id="IPR011009">
    <property type="entry name" value="Kinase-like_dom_sf"/>
</dbReference>
<dbReference type="AlphaFoldDB" id="A0AAV4P3L5"/>
<evidence type="ECO:0000256" key="4">
    <source>
        <dbReference type="ARBA" id="ARBA00022777"/>
    </source>
</evidence>
<keyword evidence="5" id="KW-0067">ATP-binding</keyword>
<dbReference type="GO" id="GO:0005737">
    <property type="term" value="C:cytoplasm"/>
    <property type="evidence" value="ECO:0007669"/>
    <property type="project" value="TreeGrafter"/>
</dbReference>
<dbReference type="GO" id="GO:0004674">
    <property type="term" value="F:protein serine/threonine kinase activity"/>
    <property type="evidence" value="ECO:0007669"/>
    <property type="project" value="UniProtKB-KW"/>
</dbReference>
<accession>A0AAV4P3L5</accession>
<gene>
    <name evidence="6" type="primary">Gprk2</name>
    <name evidence="6" type="ORF">CEXT_747061</name>
</gene>
<protein>
    <submittedName>
        <fullName evidence="6">G protein-coupled receptor kinase 2</fullName>
    </submittedName>
</protein>
<organism evidence="6 7">
    <name type="scientific">Caerostris extrusa</name>
    <name type="common">Bark spider</name>
    <name type="synonym">Caerostris bankana</name>
    <dbReference type="NCBI Taxonomy" id="172846"/>
    <lineage>
        <taxon>Eukaryota</taxon>
        <taxon>Metazoa</taxon>
        <taxon>Ecdysozoa</taxon>
        <taxon>Arthropoda</taxon>
        <taxon>Chelicerata</taxon>
        <taxon>Arachnida</taxon>
        <taxon>Araneae</taxon>
        <taxon>Araneomorphae</taxon>
        <taxon>Entelegynae</taxon>
        <taxon>Araneoidea</taxon>
        <taxon>Araneidae</taxon>
        <taxon>Caerostris</taxon>
    </lineage>
</organism>
<dbReference type="Proteomes" id="UP001054945">
    <property type="component" value="Unassembled WGS sequence"/>
</dbReference>
<sequence>MEEDTAISSHLSEHRSKKKIDCRYSYVVEQQPIDTSFLGNFVRQNQIILKKCFTKFLSKDSSEFVDVVNEDLIERCCSNLHTASRDLFTECGRSVKKTFYQENHLKNLRTVCFFTGTCSGKWLGETDINLSQLSVSCSSLIYSSQPVTAKTFRMYRVLGKGGFGEVCACQVRATERCMLVKN</sequence>
<reference evidence="6 7" key="1">
    <citation type="submission" date="2021-06" db="EMBL/GenBank/DDBJ databases">
        <title>Caerostris extrusa draft genome.</title>
        <authorList>
            <person name="Kono N."/>
            <person name="Arakawa K."/>
        </authorList>
    </citation>
    <scope>NUCLEOTIDE SEQUENCE [LARGE SCALE GENOMIC DNA]</scope>
</reference>
<evidence type="ECO:0000313" key="6">
    <source>
        <dbReference type="EMBL" id="GIX91573.1"/>
    </source>
</evidence>
<evidence type="ECO:0000256" key="1">
    <source>
        <dbReference type="ARBA" id="ARBA00022527"/>
    </source>
</evidence>
<evidence type="ECO:0000256" key="3">
    <source>
        <dbReference type="ARBA" id="ARBA00022741"/>
    </source>
</evidence>
<keyword evidence="4 6" id="KW-0418">Kinase</keyword>
<name>A0AAV4P3L5_CAEEX</name>
<keyword evidence="6" id="KW-0675">Receptor</keyword>
<dbReference type="Gene3D" id="3.30.200.20">
    <property type="entry name" value="Phosphorylase Kinase, domain 1"/>
    <property type="match status" value="1"/>
</dbReference>
<evidence type="ECO:0000256" key="2">
    <source>
        <dbReference type="ARBA" id="ARBA00022679"/>
    </source>
</evidence>
<dbReference type="InterPro" id="IPR044926">
    <property type="entry name" value="RGS_subdomain_2"/>
</dbReference>
<proteinExistence type="predicted"/>
<dbReference type="EMBL" id="BPLR01004037">
    <property type="protein sequence ID" value="GIX91573.1"/>
    <property type="molecule type" value="Genomic_DNA"/>
</dbReference>
<dbReference type="PANTHER" id="PTHR24355:SF28">
    <property type="entry name" value="G PROTEIN-COUPLED RECEPTOR KINASE 2"/>
    <property type="match status" value="1"/>
</dbReference>